<protein>
    <submittedName>
        <fullName evidence="1">Uncharacterized protein</fullName>
    </submittedName>
</protein>
<accession>A0A0F0CP18</accession>
<name>A0A0F0CP18_9BACT</name>
<evidence type="ECO:0000313" key="2">
    <source>
        <dbReference type="Proteomes" id="UP000033428"/>
    </source>
</evidence>
<organism evidence="1 2">
    <name type="scientific">Candidatus Omnitrophus magneticus</name>
    <dbReference type="NCBI Taxonomy" id="1609969"/>
    <lineage>
        <taxon>Bacteria</taxon>
        <taxon>Pseudomonadati</taxon>
        <taxon>Candidatus Omnitrophota</taxon>
        <taxon>Candidatus Omnitrophus</taxon>
    </lineage>
</organism>
<sequence length="41" mass="4476">MFLKTAPMAPIKAQCSWITRSGISNISLKARIMPLFSATPP</sequence>
<proteinExistence type="predicted"/>
<dbReference type="EMBL" id="JYNY01000651">
    <property type="protein sequence ID" value="KJJ83160.1"/>
    <property type="molecule type" value="Genomic_DNA"/>
</dbReference>
<gene>
    <name evidence="1" type="ORF">OMAG_002970</name>
</gene>
<comment type="caution">
    <text evidence="1">The sequence shown here is derived from an EMBL/GenBank/DDBJ whole genome shotgun (WGS) entry which is preliminary data.</text>
</comment>
<keyword evidence="2" id="KW-1185">Reference proteome</keyword>
<evidence type="ECO:0000313" key="1">
    <source>
        <dbReference type="EMBL" id="KJJ83160.1"/>
    </source>
</evidence>
<reference evidence="1 2" key="1">
    <citation type="submission" date="2015-02" db="EMBL/GenBank/DDBJ databases">
        <title>Single-cell genomics of uncultivated deep-branching MTB reveals a conserved set of magnetosome genes.</title>
        <authorList>
            <person name="Kolinko S."/>
            <person name="Richter M."/>
            <person name="Glockner F.O."/>
            <person name="Brachmann A."/>
            <person name="Schuler D."/>
        </authorList>
    </citation>
    <scope>NUCLEOTIDE SEQUENCE [LARGE SCALE GENOMIC DNA]</scope>
    <source>
        <strain evidence="1">SKK-01</strain>
    </source>
</reference>
<dbReference type="Proteomes" id="UP000033428">
    <property type="component" value="Unassembled WGS sequence"/>
</dbReference>
<dbReference type="AlphaFoldDB" id="A0A0F0CP18"/>